<comment type="caution">
    <text evidence="2">The sequence shown here is derived from an EMBL/GenBank/DDBJ whole genome shotgun (WGS) entry which is preliminary data.</text>
</comment>
<dbReference type="InterPro" id="IPR000421">
    <property type="entry name" value="FA58C"/>
</dbReference>
<sequence length="551" mass="62784">MIQQQVKLLSISAFILFTFGIFDAHAQTNLFPDINNLYMLSNARSRSISPENFTGEKGKGGMIELADGSAQYAARELGKGWKVNPFVIIKPGETFTLGEVKESGIINHIWMTPIGDYRLSIFRIFWDDEEHPSVETPVGDFFCSGWGLGNEPKMNSMAICVNPYNGFNSYWQMPFRKKCKITMENKSDKDLRVYYQIDYTLTEVPEEAAYFHAQFRRVNPLPYKEVYTIVDNIKGKGQYVGTYLAHGANSPGWWGEGEIKFFIDGDGEFPTINGTGEEDYFNGSYGYEDENEQGVRGYTNFHTPYSGFYHVKKSGVNLGRFGQYRWHIFDPIRFENDLRITIQSLGWKSNGAYLPLEDDLASVAYWYQTEPHQPFPALPSKEDLLILYNKPVDHLAKGKAIQIDPEPTMKYGSNVDVLLDGNRGNLDFNDGNWRGFEGNDFEAIIDLGQKKDILEISTGFLSQHGAWIFFPEKIELFLSENGVRYKAVGEINYKIEEHKDGNTTKDFTHKLNKGHSARYIKIKAKNIGKCPSWHPGNGGDAWIFIDEVIIK</sequence>
<keyword evidence="3" id="KW-1185">Reference proteome</keyword>
<dbReference type="Pfam" id="PF00754">
    <property type="entry name" value="F5_F8_type_C"/>
    <property type="match status" value="1"/>
</dbReference>
<dbReference type="Proteomes" id="UP001172082">
    <property type="component" value="Unassembled WGS sequence"/>
</dbReference>
<dbReference type="Gene3D" id="2.60.120.260">
    <property type="entry name" value="Galactose-binding domain-like"/>
    <property type="match status" value="1"/>
</dbReference>
<reference evidence="2" key="1">
    <citation type="submission" date="2023-06" db="EMBL/GenBank/DDBJ databases">
        <title>Genomic of Parafulvivirga corallium.</title>
        <authorList>
            <person name="Wang G."/>
        </authorList>
    </citation>
    <scope>NUCLEOTIDE SEQUENCE</scope>
    <source>
        <strain evidence="2">BMA10</strain>
    </source>
</reference>
<dbReference type="Gene3D" id="2.60.120.1390">
    <property type="match status" value="1"/>
</dbReference>
<evidence type="ECO:0000313" key="2">
    <source>
        <dbReference type="EMBL" id="MDN5201481.1"/>
    </source>
</evidence>
<protein>
    <submittedName>
        <fullName evidence="2">DUF2961 domain-containing protein</fullName>
    </submittedName>
</protein>
<dbReference type="RefSeq" id="WP_346751511.1">
    <property type="nucleotide sequence ID" value="NZ_JAUJEA010000003.1"/>
</dbReference>
<dbReference type="InterPro" id="IPR021345">
    <property type="entry name" value="DUF2961"/>
</dbReference>
<evidence type="ECO:0000313" key="3">
    <source>
        <dbReference type="Proteomes" id="UP001172082"/>
    </source>
</evidence>
<feature type="domain" description="F5/8 type C" evidence="1">
    <location>
        <begin position="416"/>
        <end position="533"/>
    </location>
</feature>
<gene>
    <name evidence="2" type="ORF">QQ008_08915</name>
</gene>
<evidence type="ECO:0000259" key="1">
    <source>
        <dbReference type="Pfam" id="PF00754"/>
    </source>
</evidence>
<dbReference type="Pfam" id="PF11175">
    <property type="entry name" value="DUF2961"/>
    <property type="match status" value="1"/>
</dbReference>
<dbReference type="InterPro" id="IPR008979">
    <property type="entry name" value="Galactose-bd-like_sf"/>
</dbReference>
<dbReference type="EMBL" id="JAUJEA010000003">
    <property type="protein sequence ID" value="MDN5201481.1"/>
    <property type="molecule type" value="Genomic_DNA"/>
</dbReference>
<dbReference type="SUPFAM" id="SSF49785">
    <property type="entry name" value="Galactose-binding domain-like"/>
    <property type="match status" value="1"/>
</dbReference>
<organism evidence="2 3">
    <name type="scientific">Splendidivirga corallicola</name>
    <dbReference type="NCBI Taxonomy" id="3051826"/>
    <lineage>
        <taxon>Bacteria</taxon>
        <taxon>Pseudomonadati</taxon>
        <taxon>Bacteroidota</taxon>
        <taxon>Cytophagia</taxon>
        <taxon>Cytophagales</taxon>
        <taxon>Splendidivirgaceae</taxon>
        <taxon>Splendidivirga</taxon>
    </lineage>
</organism>
<accession>A0ABT8KL85</accession>
<name>A0ABT8KL85_9BACT</name>
<proteinExistence type="predicted"/>